<name>A0A7J6HMN6_CANSA</name>
<feature type="region of interest" description="Disordered" evidence="1">
    <location>
        <begin position="1"/>
        <end position="109"/>
    </location>
</feature>
<sequence length="109" mass="11290">MARGSSSSSGNKGCEPRGHRQLQGRQHCHPGQDPGHRWIRRRSGGIPPCEGPETDQAGDGSSREGRSYPYAPSLGVSAAIGGGVRGEPKAGVGGAFQGRGFGRCFGDDD</sequence>
<dbReference type="EMBL" id="JAATIQ010000035">
    <property type="protein sequence ID" value="KAF4396546.1"/>
    <property type="molecule type" value="Genomic_DNA"/>
</dbReference>
<accession>A0A7J6HMN6</accession>
<feature type="compositionally biased region" description="Polar residues" evidence="1">
    <location>
        <begin position="1"/>
        <end position="11"/>
    </location>
</feature>
<evidence type="ECO:0000313" key="3">
    <source>
        <dbReference type="EMBL" id="KAF4396546.1"/>
    </source>
</evidence>
<reference evidence="4 5" key="1">
    <citation type="journal article" date="2020" name="bioRxiv">
        <title>Sequence and annotation of 42 cannabis genomes reveals extensive copy number variation in cannabinoid synthesis and pathogen resistance genes.</title>
        <authorList>
            <person name="Mckernan K.J."/>
            <person name="Helbert Y."/>
            <person name="Kane L.T."/>
            <person name="Ebling H."/>
            <person name="Zhang L."/>
            <person name="Liu B."/>
            <person name="Eaton Z."/>
            <person name="Mclaughlin S."/>
            <person name="Kingan S."/>
            <person name="Baybayan P."/>
            <person name="Concepcion G."/>
            <person name="Jordan M."/>
            <person name="Riva A."/>
            <person name="Barbazuk W."/>
            <person name="Harkins T."/>
        </authorList>
    </citation>
    <scope>NUCLEOTIDE SEQUENCE [LARGE SCALE GENOMIC DNA]</scope>
    <source>
        <strain evidence="4 5">cv. Jamaican Lion 4</strain>
        <strain evidence="3">Father</strain>
        <strain evidence="2">Mother</strain>
        <tissue evidence="3">Leaf</tissue>
    </source>
</reference>
<comment type="caution">
    <text evidence="3">The sequence shown here is derived from an EMBL/GenBank/DDBJ whole genome shotgun (WGS) entry which is preliminary data.</text>
</comment>
<feature type="compositionally biased region" description="Basic residues" evidence="1">
    <location>
        <begin position="19"/>
        <end position="28"/>
    </location>
</feature>
<evidence type="ECO:0000313" key="5">
    <source>
        <dbReference type="Proteomes" id="UP000583929"/>
    </source>
</evidence>
<evidence type="ECO:0000313" key="2">
    <source>
        <dbReference type="EMBL" id="KAF4393487.1"/>
    </source>
</evidence>
<dbReference type="EMBL" id="JAATIP010000014">
    <property type="protein sequence ID" value="KAF4393487.1"/>
    <property type="molecule type" value="Genomic_DNA"/>
</dbReference>
<dbReference type="AlphaFoldDB" id="A0A7J6HMN6"/>
<dbReference type="Proteomes" id="UP000583929">
    <property type="component" value="Unassembled WGS sequence"/>
</dbReference>
<evidence type="ECO:0000313" key="4">
    <source>
        <dbReference type="Proteomes" id="UP000525078"/>
    </source>
</evidence>
<dbReference type="Proteomes" id="UP000525078">
    <property type="component" value="Unassembled WGS sequence"/>
</dbReference>
<proteinExistence type="predicted"/>
<protein>
    <submittedName>
        <fullName evidence="3">Uncharacterized protein</fullName>
    </submittedName>
</protein>
<keyword evidence="5" id="KW-1185">Reference proteome</keyword>
<organism evidence="3 5">
    <name type="scientific">Cannabis sativa</name>
    <name type="common">Hemp</name>
    <name type="synonym">Marijuana</name>
    <dbReference type="NCBI Taxonomy" id="3483"/>
    <lineage>
        <taxon>Eukaryota</taxon>
        <taxon>Viridiplantae</taxon>
        <taxon>Streptophyta</taxon>
        <taxon>Embryophyta</taxon>
        <taxon>Tracheophyta</taxon>
        <taxon>Spermatophyta</taxon>
        <taxon>Magnoliopsida</taxon>
        <taxon>eudicotyledons</taxon>
        <taxon>Gunneridae</taxon>
        <taxon>Pentapetalae</taxon>
        <taxon>rosids</taxon>
        <taxon>fabids</taxon>
        <taxon>Rosales</taxon>
        <taxon>Cannabaceae</taxon>
        <taxon>Cannabis</taxon>
    </lineage>
</organism>
<gene>
    <name evidence="2" type="ORF">F8388_023291</name>
    <name evidence="3" type="ORF">G4B88_028860</name>
</gene>
<feature type="compositionally biased region" description="Gly residues" evidence="1">
    <location>
        <begin position="80"/>
        <end position="103"/>
    </location>
</feature>
<evidence type="ECO:0000256" key="1">
    <source>
        <dbReference type="SAM" id="MobiDB-lite"/>
    </source>
</evidence>